<dbReference type="KEGG" id="pzh:CX676_00780"/>
<dbReference type="InterPro" id="IPR041698">
    <property type="entry name" value="Methyltransf_25"/>
</dbReference>
<proteinExistence type="predicted"/>
<sequence>MSAENPALALYAAHGAALAARYETVAPAQLFAPVADLLPPAPARVADLGAGSGRDAAWFAGQGHQVTAVEPVAELREAARHRHAGAGIDWVADQLPGLAGLDGRSFDLLLLIAVWHHLDTAQRAEAMVRLHDLSAESARVVLSLRHGPEQPESGAFAPDVEGTIRMAEAKGFTLLRRVEAEAQQRQDTAGINWTWLVLAA</sequence>
<feature type="domain" description="Methyltransferase" evidence="1">
    <location>
        <begin position="45"/>
        <end position="132"/>
    </location>
</feature>
<dbReference type="AlphaFoldDB" id="A0A2H5EUA8"/>
<dbReference type="OrthoDB" id="7348755at2"/>
<dbReference type="InterPro" id="IPR029063">
    <property type="entry name" value="SAM-dependent_MTases_sf"/>
</dbReference>
<protein>
    <submittedName>
        <fullName evidence="2">SAM-dependent methyltransferase</fullName>
    </submittedName>
</protein>
<organism evidence="2 3">
    <name type="scientific">Paracoccus zhejiangensis</name>
    <dbReference type="NCBI Taxonomy" id="1077935"/>
    <lineage>
        <taxon>Bacteria</taxon>
        <taxon>Pseudomonadati</taxon>
        <taxon>Pseudomonadota</taxon>
        <taxon>Alphaproteobacteria</taxon>
        <taxon>Rhodobacterales</taxon>
        <taxon>Paracoccaceae</taxon>
        <taxon>Paracoccus</taxon>
    </lineage>
</organism>
<dbReference type="EMBL" id="CP025430">
    <property type="protein sequence ID" value="AUH62880.1"/>
    <property type="molecule type" value="Genomic_DNA"/>
</dbReference>
<dbReference type="CDD" id="cd02440">
    <property type="entry name" value="AdoMet_MTases"/>
    <property type="match status" value="1"/>
</dbReference>
<dbReference type="GO" id="GO:0008757">
    <property type="term" value="F:S-adenosylmethionine-dependent methyltransferase activity"/>
    <property type="evidence" value="ECO:0007669"/>
    <property type="project" value="InterPro"/>
</dbReference>
<dbReference type="Gene3D" id="3.40.50.150">
    <property type="entry name" value="Vaccinia Virus protein VP39"/>
    <property type="match status" value="1"/>
</dbReference>
<dbReference type="SUPFAM" id="SSF53335">
    <property type="entry name" value="S-adenosyl-L-methionine-dependent methyltransferases"/>
    <property type="match status" value="1"/>
</dbReference>
<gene>
    <name evidence="2" type="ORF">CX676_00780</name>
</gene>
<keyword evidence="3" id="KW-1185">Reference proteome</keyword>
<evidence type="ECO:0000313" key="3">
    <source>
        <dbReference type="Proteomes" id="UP000234530"/>
    </source>
</evidence>
<evidence type="ECO:0000313" key="2">
    <source>
        <dbReference type="EMBL" id="AUH62880.1"/>
    </source>
</evidence>
<keyword evidence="2" id="KW-0808">Transferase</keyword>
<dbReference type="Pfam" id="PF13649">
    <property type="entry name" value="Methyltransf_25"/>
    <property type="match status" value="1"/>
</dbReference>
<reference evidence="2 3" key="1">
    <citation type="journal article" date="2013" name="Antonie Van Leeuwenhoek">
        <title>Paracoccus zhejiangensis sp. nov., isolated from activated sludge in wastewater-treatment system.</title>
        <authorList>
            <person name="Wu Z.G."/>
            <person name="Zhang D.F."/>
            <person name="Liu Y.L."/>
            <person name="Wang F."/>
            <person name="Jiang X."/>
            <person name="Li C."/>
            <person name="Li S.P."/>
            <person name="Hong Q."/>
            <person name="Li W.J."/>
        </authorList>
    </citation>
    <scope>NUCLEOTIDE SEQUENCE [LARGE SCALE GENOMIC DNA]</scope>
    <source>
        <strain evidence="2 3">J6</strain>
    </source>
</reference>
<dbReference type="RefSeq" id="WP_101750924.1">
    <property type="nucleotide sequence ID" value="NZ_CP025430.1"/>
</dbReference>
<dbReference type="GO" id="GO:0032259">
    <property type="term" value="P:methylation"/>
    <property type="evidence" value="ECO:0007669"/>
    <property type="project" value="UniProtKB-KW"/>
</dbReference>
<evidence type="ECO:0000259" key="1">
    <source>
        <dbReference type="Pfam" id="PF13649"/>
    </source>
</evidence>
<accession>A0A2H5EUA8</accession>
<name>A0A2H5EUA8_9RHOB</name>
<keyword evidence="2" id="KW-0489">Methyltransferase</keyword>
<dbReference type="Proteomes" id="UP000234530">
    <property type="component" value="Chromosome"/>
</dbReference>